<dbReference type="InterPro" id="IPR013083">
    <property type="entry name" value="Znf_RING/FYVE/PHD"/>
</dbReference>
<keyword evidence="5" id="KW-1185">Reference proteome</keyword>
<dbReference type="SUPFAM" id="SSF57850">
    <property type="entry name" value="RING/U-box"/>
    <property type="match status" value="1"/>
</dbReference>
<sequence>MTKDALNSLKIRDLKWFLASRNISTHYCFEKSELVDLIMSVCNGTPSPSSGINSFINQSQQRRHSYSNASTSNSNQQQQQQKTSTSSSTSSTSTSSVESPNNERMNHDANEKRTNVQTSTTTTAITLDDINNEYEIEKLSIKQLKLLLTRNFVNFKGCVEREELIAKVLLLYNDKKQNDRLKEQLETNDSSNDNDKINNIVDENQCKICWEKIIDCVLLDCGHMITCTDCGPICRQFITRVVHVFKS</sequence>
<organism evidence="4 5">
    <name type="scientific">Euroglyphus maynei</name>
    <name type="common">Mayne's house dust mite</name>
    <dbReference type="NCBI Taxonomy" id="6958"/>
    <lineage>
        <taxon>Eukaryota</taxon>
        <taxon>Metazoa</taxon>
        <taxon>Ecdysozoa</taxon>
        <taxon>Arthropoda</taxon>
        <taxon>Chelicerata</taxon>
        <taxon>Arachnida</taxon>
        <taxon>Acari</taxon>
        <taxon>Acariformes</taxon>
        <taxon>Sarcoptiformes</taxon>
        <taxon>Astigmata</taxon>
        <taxon>Psoroptidia</taxon>
        <taxon>Analgoidea</taxon>
        <taxon>Pyroglyphidae</taxon>
        <taxon>Pyroglyphinae</taxon>
        <taxon>Euroglyphus</taxon>
    </lineage>
</organism>
<dbReference type="GO" id="GO:1902042">
    <property type="term" value="P:negative regulation of extrinsic apoptotic signaling pathway via death domain receptors"/>
    <property type="evidence" value="ECO:0007669"/>
    <property type="project" value="TreeGrafter"/>
</dbReference>
<dbReference type="InterPro" id="IPR036361">
    <property type="entry name" value="SAP_dom_sf"/>
</dbReference>
<dbReference type="Proteomes" id="UP000194236">
    <property type="component" value="Unassembled WGS sequence"/>
</dbReference>
<evidence type="ECO:0000259" key="3">
    <source>
        <dbReference type="Pfam" id="PF23632"/>
    </source>
</evidence>
<comment type="caution">
    <text evidence="4">The sequence shown here is derived from an EMBL/GenBank/DDBJ whole genome shotgun (WGS) entry which is preliminary data.</text>
</comment>
<dbReference type="EMBL" id="MUJZ01049569">
    <property type="protein sequence ID" value="OTF73896.1"/>
    <property type="molecule type" value="Genomic_DNA"/>
</dbReference>
<feature type="domain" description="RNF34/RFFL HeH" evidence="2">
    <location>
        <begin position="135"/>
        <end position="177"/>
    </location>
</feature>
<protein>
    <submittedName>
        <fullName evidence="4">Zinc finger domain-containing protein</fullName>
    </submittedName>
</protein>
<dbReference type="InterPro" id="IPR057299">
    <property type="entry name" value="RNF34_RFFL_SAP"/>
</dbReference>
<evidence type="ECO:0000313" key="5">
    <source>
        <dbReference type="Proteomes" id="UP000194236"/>
    </source>
</evidence>
<dbReference type="PANTHER" id="PTHR14879">
    <property type="entry name" value="CASPASE REGULATOR, RING FINGER DOMAIN-CONTAINING"/>
    <property type="match status" value="1"/>
</dbReference>
<name>A0A1Y3B2P4_EURMA</name>
<dbReference type="GO" id="GO:0061630">
    <property type="term" value="F:ubiquitin protein ligase activity"/>
    <property type="evidence" value="ECO:0007669"/>
    <property type="project" value="TreeGrafter"/>
</dbReference>
<feature type="compositionally biased region" description="Low complexity" evidence="1">
    <location>
        <begin position="66"/>
        <end position="96"/>
    </location>
</feature>
<dbReference type="Pfam" id="PF23632">
    <property type="entry name" value="SAP_RNF34_RFFL"/>
    <property type="match status" value="1"/>
</dbReference>
<evidence type="ECO:0000259" key="2">
    <source>
        <dbReference type="Pfam" id="PF22968"/>
    </source>
</evidence>
<dbReference type="InterPro" id="IPR051728">
    <property type="entry name" value="RING-FYVE_E3_ubiquitin-ligase"/>
</dbReference>
<dbReference type="SUPFAM" id="SSF68906">
    <property type="entry name" value="SAP domain"/>
    <property type="match status" value="2"/>
</dbReference>
<reference evidence="4 5" key="1">
    <citation type="submission" date="2017-03" db="EMBL/GenBank/DDBJ databases">
        <title>Genome Survey of Euroglyphus maynei.</title>
        <authorList>
            <person name="Arlian L.G."/>
            <person name="Morgan M.S."/>
            <person name="Rider S.D."/>
        </authorList>
    </citation>
    <scope>NUCLEOTIDE SEQUENCE [LARGE SCALE GENOMIC DNA]</scope>
    <source>
        <strain evidence="4">Arlian Lab</strain>
        <tissue evidence="4">Whole body</tissue>
    </source>
</reference>
<gene>
    <name evidence="4" type="ORF">BLA29_001426</name>
</gene>
<feature type="region of interest" description="Disordered" evidence="1">
    <location>
        <begin position="52"/>
        <end position="120"/>
    </location>
</feature>
<evidence type="ECO:0000313" key="4">
    <source>
        <dbReference type="EMBL" id="OTF73896.1"/>
    </source>
</evidence>
<dbReference type="Gene3D" id="1.10.720.140">
    <property type="match status" value="1"/>
</dbReference>
<accession>A0A1Y3B2P4</accession>
<evidence type="ECO:0000256" key="1">
    <source>
        <dbReference type="SAM" id="MobiDB-lite"/>
    </source>
</evidence>
<dbReference type="OrthoDB" id="3045089at2759"/>
<dbReference type="GO" id="GO:0043161">
    <property type="term" value="P:proteasome-mediated ubiquitin-dependent protein catabolic process"/>
    <property type="evidence" value="ECO:0007669"/>
    <property type="project" value="TreeGrafter"/>
</dbReference>
<dbReference type="PANTHER" id="PTHR14879:SF15">
    <property type="entry name" value="E3 UBIQUITIN-PROTEIN LIGASE RIFIFYLIN-LIKE PROTEIN"/>
    <property type="match status" value="1"/>
</dbReference>
<dbReference type="Gene3D" id="3.30.40.10">
    <property type="entry name" value="Zinc/RING finger domain, C3HC4 (zinc finger)"/>
    <property type="match status" value="1"/>
</dbReference>
<feature type="compositionally biased region" description="Basic and acidic residues" evidence="1">
    <location>
        <begin position="104"/>
        <end position="114"/>
    </location>
</feature>
<dbReference type="Pfam" id="PF22968">
    <property type="entry name" value="RNF34L-like_3rd"/>
    <property type="match status" value="1"/>
</dbReference>
<dbReference type="InterPro" id="IPR055111">
    <property type="entry name" value="RNF34_RFFL_HeH"/>
</dbReference>
<dbReference type="GO" id="GO:0070936">
    <property type="term" value="P:protein K48-linked ubiquitination"/>
    <property type="evidence" value="ECO:0007669"/>
    <property type="project" value="TreeGrafter"/>
</dbReference>
<feature type="domain" description="RNF34/RFFL SAP" evidence="3">
    <location>
        <begin position="5"/>
        <end position="39"/>
    </location>
</feature>
<dbReference type="GO" id="GO:0005737">
    <property type="term" value="C:cytoplasm"/>
    <property type="evidence" value="ECO:0007669"/>
    <property type="project" value="TreeGrafter"/>
</dbReference>
<dbReference type="GO" id="GO:0005886">
    <property type="term" value="C:plasma membrane"/>
    <property type="evidence" value="ECO:0007669"/>
    <property type="project" value="TreeGrafter"/>
</dbReference>
<dbReference type="AlphaFoldDB" id="A0A1Y3B2P4"/>
<proteinExistence type="predicted"/>